<feature type="region of interest" description="Disordered" evidence="1">
    <location>
        <begin position="1076"/>
        <end position="1175"/>
    </location>
</feature>
<keyword evidence="4" id="KW-1185">Reference proteome</keyword>
<sequence>MNPNTHGAALTPEQQYQMALTYMANTGQTPTNMINRPLPGALGSGLSPQVLATLQQHHQQQQRQQQHLRPHPLPNSGQQNASPQTLASQFHPNPQVTAAVLNRLSQQNQRQISSQPPNIPSVLSNFSDQARPFLGDSSHPINSSPSQITANRPLGKYKPQQAQAFAEQTRLIATITAAKQGRLSHEHTDVLFQRLGPDFFRSAGLGHLVDPSGNLIVPSQNLSANQAASLGAQSSKPSEVDEAAIQQMKRQIHLMQQLVPRVEYLQRCLSESCFIPNESHPIARPMTSEEKIKVESELASARSAHAHLQATLQQLVAKHGGADLLAKKLPMAGSGPGTGGLMHHSHQQRPPSSNAPQSAIQQQFQHQPMLQQLHAQQQIAAQNQISPQSAQLPPAQIQHQHSSQPQLGARPVQNQPQQVFPLSHHQQQVQTPHPPTSSASYSGTPQQQSRQIPHTGAGTIPFGSPASHSGVAGQSSSSAEHLARFQNQQLHQQLSFRAGSPRQGPAQSQPPRPPSAAPPVAASGYVSSPNPNQPSPSNSSAYHQLPTSNIQNLLNSLTSDNFMHALRDSYTRKGFAWTGPPIFRGKDVDLFKLFGICVSGGGFDRLTSNGLWMHVALKMDVVSNQSDKGDVQSAAQELSELYRLYCLEFEQVFFAAVHKQHIQQEQIKIQSAKNHSHPSGQSPAQTQHQPQHTPTPQNQPTPQGQLSQPEQVTNDQRPQANLPDMSHSQQLRSHLQRDSNIISDPISGPSSQQASHIQQALHISHQQAGQPPASQPSQLQNQQAQHSSSNYGLQRDQMSQGTVSQSQPAHVDQAASAVLTGSARQGNINPISSGINQQISGPSYSNDSSVNIPEDQLRDSNMSEESLIKIRMARAQMEQKPNTQFSSPGAMTALLTQPRNASSGTQAWTGSAGNSGPSRQPPSAEDALPMANNLSVANLRPEATDVTSAKMIEAANMISQLKIDGLAQAAALFSKYKQPNPRELNVTEKEQYRAQMEQIFHIYHATMNRLPEYLILTGKIDQVRQVVIMALNFQMCYAAYKKNEYCVAQADIVHIRAKFEWAWHYLSLRMEDLKQPPSKRMKTGLGSSSTLGASPDLLQGSGGVSPSAPEISNPNTQPPAEGIGDAGSPVFTGSSKSPGAKSFMKRSTPARGGIVGRGGRKASTHGTRPTTKTSHQIMAEVKAEHAAAAAAKAKAAAQAENVTSDQFGSNSGTASDMLTESSENNRSVATPGLLLGHLNEGKVPQSNGILQPALASEVSKSVQIDSQLKADQPPDIVAEKLLKELWNDALLTGDDGNSNDNGWKSLIADLRLPTITADTIGGSDSLVGGSWLLDEQMELLTQRNDEMRDPMLGAELTSYIPPGMESLFEECSPTGQKVRDDPIVDSKPALKVGLHGTRWRPGEDVMSEFVCDPNQLLADDERKSMLGGEEKSTFSRVGTDSGRKTMNTGSGTAGETPEFSPSKLSSDSTPESVCSTDGQSHEQLKRNLNGGAAVGVEEMVHGCKSKLNHNDPGACEEDSLLMYMMGFDDESSRPMNNGEVKSDSSTSTGSSTNEVKRATGLVGLSSNSELSNSFWSRPFVTTSKIGENQINSSDEVGRPGSGVPKIVIKIGCEDTEGKTNREDNGSIPMPNSNFHVSSTLAVPPHKS</sequence>
<feature type="region of interest" description="Disordered" evidence="1">
    <location>
        <begin position="669"/>
        <end position="813"/>
    </location>
</feature>
<feature type="compositionally biased region" description="Polar residues" evidence="1">
    <location>
        <begin position="1201"/>
        <end position="1225"/>
    </location>
</feature>
<dbReference type="SMART" id="SM00501">
    <property type="entry name" value="BRIGHT"/>
    <property type="match status" value="1"/>
</dbReference>
<comment type="caution">
    <text evidence="3">The sequence shown here is derived from an EMBL/GenBank/DDBJ whole genome shotgun (WGS) entry which is preliminary data.</text>
</comment>
<feature type="region of interest" description="Disordered" evidence="1">
    <location>
        <begin position="106"/>
        <end position="153"/>
    </location>
</feature>
<dbReference type="InterPro" id="IPR001606">
    <property type="entry name" value="ARID_dom"/>
</dbReference>
<feature type="compositionally biased region" description="Polar residues" evidence="1">
    <location>
        <begin position="1164"/>
        <end position="1175"/>
    </location>
</feature>
<feature type="compositionally biased region" description="Polar residues" evidence="1">
    <location>
        <begin position="75"/>
        <end position="89"/>
    </location>
</feature>
<feature type="compositionally biased region" description="Basic and acidic residues" evidence="1">
    <location>
        <begin position="1613"/>
        <end position="1624"/>
    </location>
</feature>
<proteinExistence type="predicted"/>
<feature type="region of interest" description="Disordered" evidence="1">
    <location>
        <begin position="1200"/>
        <end position="1225"/>
    </location>
</feature>
<protein>
    <submittedName>
        <fullName evidence="3">Expressed protein</fullName>
    </submittedName>
</protein>
<name>A0AAV0BJI3_PHAPC</name>
<feature type="compositionally biased region" description="Polar residues" evidence="1">
    <location>
        <begin position="671"/>
        <end position="680"/>
    </location>
</feature>
<dbReference type="SMART" id="SM01014">
    <property type="entry name" value="ARID"/>
    <property type="match status" value="1"/>
</dbReference>
<dbReference type="GO" id="GO:0003677">
    <property type="term" value="F:DNA binding"/>
    <property type="evidence" value="ECO:0007669"/>
    <property type="project" value="InterPro"/>
</dbReference>
<feature type="region of interest" description="Disordered" evidence="1">
    <location>
        <begin position="826"/>
        <end position="854"/>
    </location>
</feature>
<accession>A0AAV0BJI3</accession>
<evidence type="ECO:0000259" key="2">
    <source>
        <dbReference type="PROSITE" id="PS51011"/>
    </source>
</evidence>
<evidence type="ECO:0000313" key="3">
    <source>
        <dbReference type="EMBL" id="CAH7687476.1"/>
    </source>
</evidence>
<feature type="region of interest" description="Disordered" evidence="1">
    <location>
        <begin position="1528"/>
        <end position="1556"/>
    </location>
</feature>
<dbReference type="PROSITE" id="PS51011">
    <property type="entry name" value="ARID"/>
    <property type="match status" value="1"/>
</dbReference>
<organism evidence="3 4">
    <name type="scientific">Phakopsora pachyrhizi</name>
    <name type="common">Asian soybean rust disease fungus</name>
    <dbReference type="NCBI Taxonomy" id="170000"/>
    <lineage>
        <taxon>Eukaryota</taxon>
        <taxon>Fungi</taxon>
        <taxon>Dikarya</taxon>
        <taxon>Basidiomycota</taxon>
        <taxon>Pucciniomycotina</taxon>
        <taxon>Pucciniomycetes</taxon>
        <taxon>Pucciniales</taxon>
        <taxon>Phakopsoraceae</taxon>
        <taxon>Phakopsora</taxon>
    </lineage>
</organism>
<feature type="compositionally biased region" description="Basic and acidic residues" evidence="1">
    <location>
        <begin position="1421"/>
        <end position="1433"/>
    </location>
</feature>
<feature type="compositionally biased region" description="Low complexity" evidence="1">
    <location>
        <begin position="518"/>
        <end position="540"/>
    </location>
</feature>
<feature type="compositionally biased region" description="Polar residues" evidence="1">
    <location>
        <begin position="106"/>
        <end position="128"/>
    </location>
</feature>
<feature type="domain" description="ARID" evidence="2">
    <location>
        <begin position="556"/>
        <end position="654"/>
    </location>
</feature>
<dbReference type="CDD" id="cd16100">
    <property type="entry name" value="ARID"/>
    <property type="match status" value="1"/>
</dbReference>
<feature type="compositionally biased region" description="Polar residues" evidence="1">
    <location>
        <begin position="726"/>
        <end position="758"/>
    </location>
</feature>
<feature type="compositionally biased region" description="Pro residues" evidence="1">
    <location>
        <begin position="508"/>
        <end position="517"/>
    </location>
</feature>
<feature type="compositionally biased region" description="Polar residues" evidence="1">
    <location>
        <begin position="898"/>
        <end position="918"/>
    </location>
</feature>
<feature type="compositionally biased region" description="Polar residues" evidence="1">
    <location>
        <begin position="397"/>
        <end position="420"/>
    </location>
</feature>
<evidence type="ECO:0000256" key="1">
    <source>
        <dbReference type="SAM" id="MobiDB-lite"/>
    </source>
</evidence>
<feature type="compositionally biased region" description="Polar residues" evidence="1">
    <location>
        <begin position="1629"/>
        <end position="1640"/>
    </location>
</feature>
<feature type="compositionally biased region" description="Polar residues" evidence="1">
    <location>
        <begin position="439"/>
        <end position="452"/>
    </location>
</feature>
<gene>
    <name evidence="3" type="ORF">PPACK8108_LOCUS22264</name>
</gene>
<feature type="compositionally biased region" description="Low complexity" evidence="1">
    <location>
        <begin position="54"/>
        <end position="67"/>
    </location>
</feature>
<feature type="compositionally biased region" description="Low complexity" evidence="1">
    <location>
        <begin position="466"/>
        <end position="479"/>
    </location>
</feature>
<dbReference type="SUPFAM" id="SSF46774">
    <property type="entry name" value="ARID-like"/>
    <property type="match status" value="1"/>
</dbReference>
<feature type="compositionally biased region" description="Polar residues" evidence="1">
    <location>
        <begin position="139"/>
        <end position="150"/>
    </location>
</feature>
<feature type="compositionally biased region" description="Low complexity" evidence="1">
    <location>
        <begin position="1083"/>
        <end position="1092"/>
    </location>
</feature>
<feature type="compositionally biased region" description="Polar residues" evidence="1">
    <location>
        <begin position="706"/>
        <end position="719"/>
    </location>
</feature>
<evidence type="ECO:0000313" key="4">
    <source>
        <dbReference type="Proteomes" id="UP001153365"/>
    </source>
</evidence>
<feature type="compositionally biased region" description="Low complexity" evidence="1">
    <location>
        <begin position="681"/>
        <end position="705"/>
    </location>
</feature>
<reference evidence="3" key="1">
    <citation type="submission" date="2022-06" db="EMBL/GenBank/DDBJ databases">
        <authorList>
            <consortium name="SYNGENTA / RWTH Aachen University"/>
        </authorList>
    </citation>
    <scope>NUCLEOTIDE SEQUENCE</scope>
</reference>
<feature type="compositionally biased region" description="Low complexity" evidence="1">
    <location>
        <begin position="361"/>
        <end position="391"/>
    </location>
</feature>
<dbReference type="Gene3D" id="1.10.150.60">
    <property type="entry name" value="ARID DNA-binding domain"/>
    <property type="match status" value="1"/>
</dbReference>
<feature type="compositionally biased region" description="Low complexity" evidence="1">
    <location>
        <begin position="764"/>
        <end position="789"/>
    </location>
</feature>
<feature type="region of interest" description="Disordered" evidence="1">
    <location>
        <begin position="53"/>
        <end position="89"/>
    </location>
</feature>
<feature type="region of interest" description="Disordered" evidence="1">
    <location>
        <begin position="328"/>
        <end position="480"/>
    </location>
</feature>
<dbReference type="Pfam" id="PF01388">
    <property type="entry name" value="ARID"/>
    <property type="match status" value="1"/>
</dbReference>
<feature type="region of interest" description="Disordered" evidence="1">
    <location>
        <begin position="497"/>
        <end position="544"/>
    </location>
</feature>
<feature type="compositionally biased region" description="Polar residues" evidence="1">
    <location>
        <begin position="1462"/>
        <end position="1477"/>
    </location>
</feature>
<feature type="compositionally biased region" description="Polar residues" evidence="1">
    <location>
        <begin position="348"/>
        <end position="360"/>
    </location>
</feature>
<dbReference type="Proteomes" id="UP001153365">
    <property type="component" value="Unassembled WGS sequence"/>
</dbReference>
<feature type="compositionally biased region" description="Polar residues" evidence="1">
    <location>
        <begin position="790"/>
        <end position="808"/>
    </location>
</feature>
<feature type="compositionally biased region" description="Low complexity" evidence="1">
    <location>
        <begin position="1543"/>
        <end position="1552"/>
    </location>
</feature>
<feature type="region of interest" description="Disordered" evidence="1">
    <location>
        <begin position="1421"/>
        <end position="1477"/>
    </location>
</feature>
<dbReference type="InterPro" id="IPR036431">
    <property type="entry name" value="ARID_dom_sf"/>
</dbReference>
<dbReference type="EMBL" id="CALTRL010005879">
    <property type="protein sequence ID" value="CAH7687476.1"/>
    <property type="molecule type" value="Genomic_DNA"/>
</dbReference>
<feature type="compositionally biased region" description="Polar residues" evidence="1">
    <location>
        <begin position="826"/>
        <end position="851"/>
    </location>
</feature>
<feature type="region of interest" description="Disordered" evidence="1">
    <location>
        <begin position="1613"/>
        <end position="1647"/>
    </location>
</feature>
<feature type="region of interest" description="Disordered" evidence="1">
    <location>
        <begin position="898"/>
        <end position="927"/>
    </location>
</feature>
<feature type="compositionally biased region" description="Polar residues" evidence="1">
    <location>
        <begin position="1434"/>
        <end position="1450"/>
    </location>
</feature>